<evidence type="ECO:0000256" key="2">
    <source>
        <dbReference type="ARBA" id="ARBA00022576"/>
    </source>
</evidence>
<dbReference type="KEGG" id="gbi:PG2T_13920"/>
<accession>A0A1B1YWW0</accession>
<dbReference type="InterPro" id="IPR050881">
    <property type="entry name" value="LL-DAP_aminotransferase"/>
</dbReference>
<dbReference type="RefSeq" id="WP_068806785.1">
    <property type="nucleotide sequence ID" value="NZ_CP014671.1"/>
</dbReference>
<evidence type="ECO:0000256" key="1">
    <source>
        <dbReference type="ARBA" id="ARBA00001933"/>
    </source>
</evidence>
<dbReference type="PANTHER" id="PTHR42832:SF3">
    <property type="entry name" value="L-GLUTAMINE--4-(METHYLSULFANYL)-2-OXOBUTANOATE AMINOTRANSFERASE"/>
    <property type="match status" value="1"/>
</dbReference>
<keyword evidence="6" id="KW-1185">Reference proteome</keyword>
<dbReference type="EMBL" id="CP014671">
    <property type="protein sequence ID" value="ANX05167.1"/>
    <property type="molecule type" value="Genomic_DNA"/>
</dbReference>
<name>A0A1B1YWW0_9GAMM</name>
<dbReference type="PANTHER" id="PTHR42832">
    <property type="entry name" value="AMINO ACID AMINOTRANSFERASE"/>
    <property type="match status" value="1"/>
</dbReference>
<dbReference type="Proteomes" id="UP000092952">
    <property type="component" value="Chromosome"/>
</dbReference>
<dbReference type="InterPro" id="IPR015424">
    <property type="entry name" value="PyrdxlP-dep_Trfase"/>
</dbReference>
<dbReference type="NCBIfam" id="TIGR03538">
    <property type="entry name" value="DapC_gpp"/>
    <property type="match status" value="1"/>
</dbReference>
<comment type="cofactor">
    <cofactor evidence="1">
        <name>pyridoxal 5'-phosphate</name>
        <dbReference type="ChEBI" id="CHEBI:597326"/>
    </cofactor>
</comment>
<dbReference type="Gene3D" id="3.40.640.10">
    <property type="entry name" value="Type I PLP-dependent aspartate aminotransferase-like (Major domain)"/>
    <property type="match status" value="1"/>
</dbReference>
<sequence>MNPGFADLQPYPFERLRGLLADVRHGGGLPLIDLSIGEPRHAPPALVRSALIDNLDGLGRYPKTAGSDELRAAIAGWLVRRHGLPEGAVDPARQVLPASGTREALFAIAQCVVDRAPGARVAMPNPFYQIYEGAALLAGARPLYIPCAAAAGYQPDFDAVPPAVWRDVQLLYICSPHNPTGRVLTLDQLEHLVELAQRHDFVIASDECYSEIYPDDAAPPAGILAACRALGLDGFDRCLVFQSLSKRSSVPGLRSGFVAGDARLIERFLLYRTYHGCALPEYVQAASAAAWRDEAHVAASRAIYRRKLAAAVQALGARVALPQGGFCLWLPVPGGDDPAFTRSLYADHHLRVLPGSYLARADGGVNPGAGHVRLALVADEAACAQAMTRLAAALND</sequence>
<evidence type="ECO:0000259" key="4">
    <source>
        <dbReference type="Pfam" id="PF00155"/>
    </source>
</evidence>
<dbReference type="InterPro" id="IPR015421">
    <property type="entry name" value="PyrdxlP-dep_Trfase_major"/>
</dbReference>
<keyword evidence="3" id="KW-0808">Transferase</keyword>
<dbReference type="OrthoDB" id="9813612at2"/>
<dbReference type="GO" id="GO:0009016">
    <property type="term" value="F:succinyldiaminopimelate transaminase activity"/>
    <property type="evidence" value="ECO:0007669"/>
    <property type="project" value="InterPro"/>
</dbReference>
<dbReference type="SUPFAM" id="SSF53383">
    <property type="entry name" value="PLP-dependent transferases"/>
    <property type="match status" value="1"/>
</dbReference>
<gene>
    <name evidence="5" type="ORF">PG2T_13920</name>
</gene>
<dbReference type="InterPro" id="IPR015422">
    <property type="entry name" value="PyrdxlP-dep_Trfase_small"/>
</dbReference>
<dbReference type="InterPro" id="IPR004839">
    <property type="entry name" value="Aminotransferase_I/II_large"/>
</dbReference>
<dbReference type="GO" id="GO:0009089">
    <property type="term" value="P:lysine biosynthetic process via diaminopimelate"/>
    <property type="evidence" value="ECO:0007669"/>
    <property type="project" value="InterPro"/>
</dbReference>
<dbReference type="Pfam" id="PF00155">
    <property type="entry name" value="Aminotran_1_2"/>
    <property type="match status" value="1"/>
</dbReference>
<dbReference type="GO" id="GO:0030170">
    <property type="term" value="F:pyridoxal phosphate binding"/>
    <property type="evidence" value="ECO:0007669"/>
    <property type="project" value="InterPro"/>
</dbReference>
<keyword evidence="2" id="KW-0032">Aminotransferase</keyword>
<evidence type="ECO:0000313" key="6">
    <source>
        <dbReference type="Proteomes" id="UP000092952"/>
    </source>
</evidence>
<dbReference type="InterPro" id="IPR019878">
    <property type="entry name" value="DapC_beta/gammaproteobac"/>
</dbReference>
<evidence type="ECO:0000256" key="3">
    <source>
        <dbReference type="ARBA" id="ARBA00022679"/>
    </source>
</evidence>
<dbReference type="Gene3D" id="3.90.1150.10">
    <property type="entry name" value="Aspartate Aminotransferase, domain 1"/>
    <property type="match status" value="1"/>
</dbReference>
<dbReference type="AlphaFoldDB" id="A0A1B1YWW0"/>
<evidence type="ECO:0000313" key="5">
    <source>
        <dbReference type="EMBL" id="ANX05167.1"/>
    </source>
</evidence>
<dbReference type="STRING" id="1810504.PG2T_13920"/>
<feature type="domain" description="Aminotransferase class I/classII large" evidence="4">
    <location>
        <begin position="31"/>
        <end position="389"/>
    </location>
</feature>
<dbReference type="InParanoid" id="A0A1B1YWW0"/>
<organism evidence="5 6">
    <name type="scientific">Immundisolibacter cernigliae</name>
    <dbReference type="NCBI Taxonomy" id="1810504"/>
    <lineage>
        <taxon>Bacteria</taxon>
        <taxon>Pseudomonadati</taxon>
        <taxon>Pseudomonadota</taxon>
        <taxon>Gammaproteobacteria</taxon>
        <taxon>Immundisolibacterales</taxon>
        <taxon>Immundisolibacteraceae</taxon>
        <taxon>Immundisolibacter</taxon>
    </lineage>
</organism>
<protein>
    <submittedName>
        <fullName evidence="5">Succinyldiaminopimelate transaminase</fullName>
    </submittedName>
</protein>
<dbReference type="CDD" id="cd00609">
    <property type="entry name" value="AAT_like"/>
    <property type="match status" value="1"/>
</dbReference>
<proteinExistence type="predicted"/>
<reference evidence="6" key="1">
    <citation type="submission" date="2016-03" db="EMBL/GenBank/DDBJ databases">
        <title>Complete genome sequence of Solimmundus cernigliae, representing a novel lineage of polycyclic aromatic hydrocarbon degraders within the Gammaproteobacteria.</title>
        <authorList>
            <person name="Singleton D.R."/>
            <person name="Dickey A.N."/>
            <person name="Scholl E.H."/>
            <person name="Wright F.A."/>
            <person name="Aitken M.D."/>
        </authorList>
    </citation>
    <scope>NUCLEOTIDE SEQUENCE [LARGE SCALE GENOMIC DNA]</scope>
    <source>
        <strain evidence="6">TR3.2</strain>
    </source>
</reference>